<evidence type="ECO:0000313" key="11">
    <source>
        <dbReference type="Proteomes" id="UP000887226"/>
    </source>
</evidence>
<keyword evidence="4" id="KW-0995">Kinetochore</keyword>
<evidence type="ECO:0000256" key="4">
    <source>
        <dbReference type="ARBA" id="ARBA00022838"/>
    </source>
</evidence>
<comment type="subcellular location">
    <subcellularLocation>
        <location evidence="2">Chromosome</location>
        <location evidence="2">Centromere</location>
        <location evidence="2">Kinetochore</location>
    </subcellularLocation>
    <subcellularLocation>
        <location evidence="1">Nucleus</location>
    </subcellularLocation>
</comment>
<evidence type="ECO:0000259" key="9">
    <source>
        <dbReference type="Pfam" id="PF05837"/>
    </source>
</evidence>
<evidence type="ECO:0000256" key="3">
    <source>
        <dbReference type="ARBA" id="ARBA00022454"/>
    </source>
</evidence>
<proteinExistence type="inferred from homology"/>
<dbReference type="EMBL" id="MU253744">
    <property type="protein sequence ID" value="KAG9248707.1"/>
    <property type="molecule type" value="Genomic_DNA"/>
</dbReference>
<sequence>MASDEMQGVMATAEHASTEPLMTDQERRILEVYGRLEELQLEIALLKAQGILPKGKDSAEVTEENIKTAQDELLKAKALYQVRNNIVENVFVANPILKAVHAGDNASVIEQDLLPLLHKRDKLSASLSGVSSQRLTTQKKLVKVESEHMILARENTELATEMLALAEDAKKQKKEDIKDPKARQKLEKLEAELKSSRQTWRIIKGAASATIVGSGVDWARNPKLLKIVLDDGDEN</sequence>
<evidence type="ECO:0000256" key="2">
    <source>
        <dbReference type="ARBA" id="ARBA00004629"/>
    </source>
</evidence>
<dbReference type="Proteomes" id="UP000887226">
    <property type="component" value="Unassembled WGS sequence"/>
</dbReference>
<gene>
    <name evidence="10" type="ORF">BJ878DRAFT_486872</name>
</gene>
<name>A0A9P7ZBB3_9HELO</name>
<protein>
    <submittedName>
        <fullName evidence="10">Centromere protein H (CENP-H)-domain-containing protein</fullName>
    </submittedName>
</protein>
<comment type="similarity">
    <text evidence="7">Belongs to the CENP-H/MCM16 family.</text>
</comment>
<reference evidence="10" key="1">
    <citation type="journal article" date="2021" name="IMA Fungus">
        <title>Genomic characterization of three marine fungi, including Emericellopsis atlantica sp. nov. with signatures of a generalist lifestyle and marine biomass degradation.</title>
        <authorList>
            <person name="Hagestad O.C."/>
            <person name="Hou L."/>
            <person name="Andersen J.H."/>
            <person name="Hansen E.H."/>
            <person name="Altermark B."/>
            <person name="Li C."/>
            <person name="Kuhnert E."/>
            <person name="Cox R.J."/>
            <person name="Crous P.W."/>
            <person name="Spatafora J.W."/>
            <person name="Lail K."/>
            <person name="Amirebrahimi M."/>
            <person name="Lipzen A."/>
            <person name="Pangilinan J."/>
            <person name="Andreopoulos W."/>
            <person name="Hayes R.D."/>
            <person name="Ng V."/>
            <person name="Grigoriev I.V."/>
            <person name="Jackson S.A."/>
            <person name="Sutton T.D.S."/>
            <person name="Dobson A.D.W."/>
            <person name="Rama T."/>
        </authorList>
    </citation>
    <scope>NUCLEOTIDE SEQUENCE</scope>
    <source>
        <strain evidence="10">TRa3180A</strain>
    </source>
</reference>
<dbReference type="InterPro" id="IPR008426">
    <property type="entry name" value="CENP-H_C"/>
</dbReference>
<dbReference type="GO" id="GO:0000776">
    <property type="term" value="C:kinetochore"/>
    <property type="evidence" value="ECO:0007669"/>
    <property type="project" value="UniProtKB-KW"/>
</dbReference>
<evidence type="ECO:0000313" key="10">
    <source>
        <dbReference type="EMBL" id="KAG9248707.1"/>
    </source>
</evidence>
<evidence type="ECO:0000256" key="1">
    <source>
        <dbReference type="ARBA" id="ARBA00004123"/>
    </source>
</evidence>
<keyword evidence="11" id="KW-1185">Reference proteome</keyword>
<feature type="coiled-coil region" evidence="8">
    <location>
        <begin position="22"/>
        <end position="79"/>
    </location>
</feature>
<dbReference type="PANTHER" id="PTHR48122">
    <property type="entry name" value="CENTROMERE PROTEIN H"/>
    <property type="match status" value="1"/>
</dbReference>
<keyword evidence="6" id="KW-0137">Centromere</keyword>
<keyword evidence="8" id="KW-0175">Coiled coil</keyword>
<accession>A0A9P7ZBB3</accession>
<dbReference type="GO" id="GO:0005634">
    <property type="term" value="C:nucleus"/>
    <property type="evidence" value="ECO:0007669"/>
    <property type="project" value="UniProtKB-SubCell"/>
</dbReference>
<dbReference type="GO" id="GO:0007052">
    <property type="term" value="P:mitotic spindle organization"/>
    <property type="evidence" value="ECO:0007669"/>
    <property type="project" value="TreeGrafter"/>
</dbReference>
<feature type="domain" description="Centromere protein H C-terminal" evidence="9">
    <location>
        <begin position="28"/>
        <end position="232"/>
    </location>
</feature>
<evidence type="ECO:0000256" key="5">
    <source>
        <dbReference type="ARBA" id="ARBA00023242"/>
    </source>
</evidence>
<keyword evidence="5" id="KW-0539">Nucleus</keyword>
<comment type="caution">
    <text evidence="10">The sequence shown here is derived from an EMBL/GenBank/DDBJ whole genome shotgun (WGS) entry which is preliminary data.</text>
</comment>
<organism evidence="10 11">
    <name type="scientific">Calycina marina</name>
    <dbReference type="NCBI Taxonomy" id="1763456"/>
    <lineage>
        <taxon>Eukaryota</taxon>
        <taxon>Fungi</taxon>
        <taxon>Dikarya</taxon>
        <taxon>Ascomycota</taxon>
        <taxon>Pezizomycotina</taxon>
        <taxon>Leotiomycetes</taxon>
        <taxon>Helotiales</taxon>
        <taxon>Pezizellaceae</taxon>
        <taxon>Calycina</taxon>
    </lineage>
</organism>
<dbReference type="AlphaFoldDB" id="A0A9P7ZBB3"/>
<dbReference type="InterPro" id="IPR040034">
    <property type="entry name" value="CENP-H"/>
</dbReference>
<dbReference type="PANTHER" id="PTHR48122:SF1">
    <property type="entry name" value="CENTROMERE PROTEIN H"/>
    <property type="match status" value="1"/>
</dbReference>
<dbReference type="GO" id="GO:0051382">
    <property type="term" value="P:kinetochore assembly"/>
    <property type="evidence" value="ECO:0007669"/>
    <property type="project" value="InterPro"/>
</dbReference>
<dbReference type="Pfam" id="PF05837">
    <property type="entry name" value="CENP-H"/>
    <property type="match status" value="1"/>
</dbReference>
<dbReference type="OrthoDB" id="2274804at2759"/>
<dbReference type="GO" id="GO:0043515">
    <property type="term" value="F:kinetochore binding"/>
    <property type="evidence" value="ECO:0007669"/>
    <property type="project" value="TreeGrafter"/>
</dbReference>
<keyword evidence="3" id="KW-0158">Chromosome</keyword>
<evidence type="ECO:0000256" key="6">
    <source>
        <dbReference type="ARBA" id="ARBA00023328"/>
    </source>
</evidence>
<evidence type="ECO:0000256" key="7">
    <source>
        <dbReference type="ARBA" id="ARBA00025735"/>
    </source>
</evidence>
<dbReference type="GO" id="GO:0007059">
    <property type="term" value="P:chromosome segregation"/>
    <property type="evidence" value="ECO:0007669"/>
    <property type="project" value="TreeGrafter"/>
</dbReference>
<evidence type="ECO:0000256" key="8">
    <source>
        <dbReference type="SAM" id="Coils"/>
    </source>
</evidence>